<sequence>MRIISPGLLLALASVLAVATSVSAEDNKAASLAPNGSIQPAGGQLGGAPLPPPINHRAFQKPELLDNYGLIKGIQNDKVSVRLLNGDIKTYLLASNTVGAKLRRGGLVGFRTNIKGEITRLSPPQVRKVYTGTLIIVDGQKIGMVTPQGDRFITTLAKNKIARMGLAPGQPIKITQYRGTWATKVCQPGALNDDDSFPILAEQGRGTIIPQEQ</sequence>
<dbReference type="EMBL" id="PQWO01000012">
    <property type="protein sequence ID" value="PZD72105.1"/>
    <property type="molecule type" value="Genomic_DNA"/>
</dbReference>
<dbReference type="RefSeq" id="WP_146242375.1">
    <property type="nucleotide sequence ID" value="NZ_CAWNWM010000012.1"/>
</dbReference>
<keyword evidence="1" id="KW-0732">Signal</keyword>
<accession>A0A2W1JKX9</accession>
<gene>
    <name evidence="2" type="ORF">C1752_04103</name>
</gene>
<evidence type="ECO:0000256" key="1">
    <source>
        <dbReference type="SAM" id="SignalP"/>
    </source>
</evidence>
<evidence type="ECO:0008006" key="4">
    <source>
        <dbReference type="Google" id="ProtNLM"/>
    </source>
</evidence>
<evidence type="ECO:0000313" key="2">
    <source>
        <dbReference type="EMBL" id="PZD72105.1"/>
    </source>
</evidence>
<keyword evidence="3" id="KW-1185">Reference proteome</keyword>
<protein>
    <recommendedName>
        <fullName evidence="4">DUF5666 domain-containing protein</fullName>
    </recommendedName>
</protein>
<comment type="caution">
    <text evidence="2">The sequence shown here is derived from an EMBL/GenBank/DDBJ whole genome shotgun (WGS) entry which is preliminary data.</text>
</comment>
<name>A0A2W1JKX9_9CYAN</name>
<feature type="chain" id="PRO_5016108487" description="DUF5666 domain-containing protein" evidence="1">
    <location>
        <begin position="25"/>
        <end position="213"/>
    </location>
</feature>
<reference evidence="2 3" key="1">
    <citation type="journal article" date="2018" name="Sci. Rep.">
        <title>A novel species of the marine cyanobacterium Acaryochloris with a unique pigment content and lifestyle.</title>
        <authorList>
            <person name="Partensky F."/>
            <person name="Six C."/>
            <person name="Ratin M."/>
            <person name="Garczarek L."/>
            <person name="Vaulot D."/>
            <person name="Probert I."/>
            <person name="Calteau A."/>
            <person name="Gourvil P."/>
            <person name="Marie D."/>
            <person name="Grebert T."/>
            <person name="Bouchier C."/>
            <person name="Le Panse S."/>
            <person name="Gachenot M."/>
            <person name="Rodriguez F."/>
            <person name="Garrido J.L."/>
        </authorList>
    </citation>
    <scope>NUCLEOTIDE SEQUENCE [LARGE SCALE GENOMIC DNA]</scope>
    <source>
        <strain evidence="2 3">RCC1774</strain>
    </source>
</reference>
<evidence type="ECO:0000313" key="3">
    <source>
        <dbReference type="Proteomes" id="UP000248857"/>
    </source>
</evidence>
<dbReference type="Proteomes" id="UP000248857">
    <property type="component" value="Unassembled WGS sequence"/>
</dbReference>
<feature type="signal peptide" evidence="1">
    <location>
        <begin position="1"/>
        <end position="24"/>
    </location>
</feature>
<dbReference type="OrthoDB" id="575395at2"/>
<dbReference type="AlphaFoldDB" id="A0A2W1JKX9"/>
<proteinExistence type="predicted"/>
<organism evidence="2 3">
    <name type="scientific">Acaryochloris thomasi RCC1774</name>
    <dbReference type="NCBI Taxonomy" id="1764569"/>
    <lineage>
        <taxon>Bacteria</taxon>
        <taxon>Bacillati</taxon>
        <taxon>Cyanobacteriota</taxon>
        <taxon>Cyanophyceae</taxon>
        <taxon>Acaryochloridales</taxon>
        <taxon>Acaryochloridaceae</taxon>
        <taxon>Acaryochloris</taxon>
        <taxon>Acaryochloris thomasi</taxon>
    </lineage>
</organism>